<dbReference type="EMBL" id="DSHW01000252">
    <property type="protein sequence ID" value="HEQ88433.1"/>
    <property type="molecule type" value="Genomic_DNA"/>
</dbReference>
<reference evidence="6 7" key="1">
    <citation type="submission" date="2014-04" db="EMBL/GenBank/DDBJ databases">
        <title>The Genome Sequence of Thermoanaerobaculum aquaticum MP-01, The First Cultivated Group 23 Acidobacterium.</title>
        <authorList>
            <person name="Stamps B.W."/>
            <person name="Losey N.A."/>
            <person name="Lawson P.A."/>
            <person name="Stevenson B.S."/>
        </authorList>
    </citation>
    <scope>NUCLEOTIDE SEQUENCE [LARGE SCALE GENOMIC DNA]</scope>
    <source>
        <strain evidence="6 7">MP-01</strain>
    </source>
</reference>
<keyword evidence="2 3" id="KW-0802">TPR repeat</keyword>
<feature type="signal peptide" evidence="4">
    <location>
        <begin position="1"/>
        <end position="22"/>
    </location>
</feature>
<dbReference type="RefSeq" id="WP_038046182.1">
    <property type="nucleotide sequence ID" value="NZ_JMFG01000002.1"/>
</dbReference>
<keyword evidence="1" id="KW-0677">Repeat</keyword>
<evidence type="ECO:0000313" key="6">
    <source>
        <dbReference type="EMBL" id="KDA54849.1"/>
    </source>
</evidence>
<dbReference type="Proteomes" id="UP000027284">
    <property type="component" value="Unassembled WGS sequence"/>
</dbReference>
<dbReference type="PROSITE" id="PS50005">
    <property type="entry name" value="TPR"/>
    <property type="match status" value="2"/>
</dbReference>
<dbReference type="InterPro" id="IPR019734">
    <property type="entry name" value="TPR_rpt"/>
</dbReference>
<dbReference type="PANTHER" id="PTHR45586">
    <property type="entry name" value="TPR REPEAT-CONTAINING PROTEIN PA4667"/>
    <property type="match status" value="1"/>
</dbReference>
<keyword evidence="7" id="KW-1185">Reference proteome</keyword>
<dbReference type="SMART" id="SM00028">
    <property type="entry name" value="TPR"/>
    <property type="match status" value="3"/>
</dbReference>
<evidence type="ECO:0000313" key="5">
    <source>
        <dbReference type="EMBL" id="HEQ88433.1"/>
    </source>
</evidence>
<dbReference type="InterPro" id="IPR011990">
    <property type="entry name" value="TPR-like_helical_dom_sf"/>
</dbReference>
<dbReference type="OrthoDB" id="5521562at2"/>
<feature type="repeat" description="TPR" evidence="3">
    <location>
        <begin position="223"/>
        <end position="256"/>
    </location>
</feature>
<dbReference type="EMBL" id="JMFG01000002">
    <property type="protein sequence ID" value="KDA54849.1"/>
    <property type="molecule type" value="Genomic_DNA"/>
</dbReference>
<accession>A0A062XZH8</accession>
<dbReference type="PANTHER" id="PTHR45586:SF1">
    <property type="entry name" value="LIPOPOLYSACCHARIDE ASSEMBLY PROTEIN B"/>
    <property type="match status" value="1"/>
</dbReference>
<dbReference type="SUPFAM" id="SSF49464">
    <property type="entry name" value="Carboxypeptidase regulatory domain-like"/>
    <property type="match status" value="1"/>
</dbReference>
<gene>
    <name evidence="6" type="ORF">EG19_03345</name>
    <name evidence="5" type="ORF">ENP06_03370</name>
</gene>
<organism evidence="6 7">
    <name type="scientific">Thermoanaerobaculum aquaticum</name>
    <dbReference type="NCBI Taxonomy" id="1312852"/>
    <lineage>
        <taxon>Bacteria</taxon>
        <taxon>Pseudomonadati</taxon>
        <taxon>Acidobacteriota</taxon>
        <taxon>Thermoanaerobaculia</taxon>
        <taxon>Thermoanaerobaculales</taxon>
        <taxon>Thermoanaerobaculaceae</taxon>
        <taxon>Thermoanaerobaculum</taxon>
    </lineage>
</organism>
<keyword evidence="4" id="KW-0732">Signal</keyword>
<evidence type="ECO:0000256" key="3">
    <source>
        <dbReference type="PROSITE-ProRule" id="PRU00339"/>
    </source>
</evidence>
<proteinExistence type="predicted"/>
<protein>
    <submittedName>
        <fullName evidence="5">Tetratricopeptide repeat protein</fullName>
    </submittedName>
</protein>
<dbReference type="Gene3D" id="1.25.40.10">
    <property type="entry name" value="Tetratricopeptide repeat domain"/>
    <property type="match status" value="2"/>
</dbReference>
<dbReference type="Gene3D" id="2.60.40.1120">
    <property type="entry name" value="Carboxypeptidase-like, regulatory domain"/>
    <property type="match status" value="1"/>
</dbReference>
<evidence type="ECO:0000256" key="4">
    <source>
        <dbReference type="SAM" id="SignalP"/>
    </source>
</evidence>
<evidence type="ECO:0000256" key="1">
    <source>
        <dbReference type="ARBA" id="ARBA00022737"/>
    </source>
</evidence>
<name>A0A062XZH8_9BACT</name>
<dbReference type="SUPFAM" id="SSF48452">
    <property type="entry name" value="TPR-like"/>
    <property type="match status" value="1"/>
</dbReference>
<comment type="caution">
    <text evidence="6">The sequence shown here is derived from an EMBL/GenBank/DDBJ whole genome shotgun (WGS) entry which is preliminary data.</text>
</comment>
<dbReference type="AlphaFoldDB" id="A0A062XZH8"/>
<reference evidence="5" key="2">
    <citation type="journal article" date="2020" name="mSystems">
        <title>Genome- and Community-Level Interaction Insights into Carbon Utilization and Element Cycling Functions of Hydrothermarchaeota in Hydrothermal Sediment.</title>
        <authorList>
            <person name="Zhou Z."/>
            <person name="Liu Y."/>
            <person name="Xu W."/>
            <person name="Pan J."/>
            <person name="Luo Z.H."/>
            <person name="Li M."/>
        </authorList>
    </citation>
    <scope>NUCLEOTIDE SEQUENCE [LARGE SCALE GENOMIC DNA]</scope>
    <source>
        <strain evidence="5">SpSt-186</strain>
    </source>
</reference>
<dbReference type="Pfam" id="PF14559">
    <property type="entry name" value="TPR_19"/>
    <property type="match status" value="1"/>
</dbReference>
<dbReference type="Pfam" id="PF13620">
    <property type="entry name" value="CarboxypepD_reg"/>
    <property type="match status" value="1"/>
</dbReference>
<dbReference type="Pfam" id="PF13432">
    <property type="entry name" value="TPR_16"/>
    <property type="match status" value="1"/>
</dbReference>
<evidence type="ECO:0000313" key="7">
    <source>
        <dbReference type="Proteomes" id="UP000027284"/>
    </source>
</evidence>
<sequence>MGKRLFLAAFVLAWPVSLFAQAQGHVKGVVTDVKGNPIAGAKIIITCPAMGSFRKELTTDSKGKYSLVIVDATKEYLFHVEAPGYQAIEQLNKPLIGGQTLELNFTLKSMQEAAVEAEEPGLRELREGRDLWEAGKKPEARAKFAEAVAKKPDLYLAWLALGDADLEAGKPADALSAAEKCLAAKANFAPCLALAANAALAKGDKALYEQYMAAYKKANPTDPAVLFSEAAEFINKGEDDKAKPLLEQALSVNPDYPPALYELAMLYVRAGNNAKAKELLTHLLEVAPDYKDAGLAKEMLKYL</sequence>
<evidence type="ECO:0000256" key="2">
    <source>
        <dbReference type="ARBA" id="ARBA00022803"/>
    </source>
</evidence>
<feature type="repeat" description="TPR" evidence="3">
    <location>
        <begin position="257"/>
        <end position="290"/>
    </location>
</feature>
<feature type="chain" id="PRO_5035983121" evidence="4">
    <location>
        <begin position="23"/>
        <end position="303"/>
    </location>
</feature>
<dbReference type="InterPro" id="IPR051012">
    <property type="entry name" value="CellSynth/LPSAsmb/PSIAsmb"/>
</dbReference>
<dbReference type="InterPro" id="IPR008969">
    <property type="entry name" value="CarboxyPept-like_regulatory"/>
</dbReference>
<dbReference type="STRING" id="1312852.EG19_03345"/>